<accession>A0A4Z2EQ55</accession>
<feature type="compositionally biased region" description="Basic and acidic residues" evidence="1">
    <location>
        <begin position="20"/>
        <end position="38"/>
    </location>
</feature>
<keyword evidence="3" id="KW-1185">Reference proteome</keyword>
<evidence type="ECO:0000313" key="3">
    <source>
        <dbReference type="Proteomes" id="UP000314294"/>
    </source>
</evidence>
<protein>
    <submittedName>
        <fullName evidence="2">Uncharacterized protein</fullName>
    </submittedName>
</protein>
<gene>
    <name evidence="2" type="ORF">EYF80_058924</name>
</gene>
<sequence length="64" mass="7519">MDLWKVKIRFRLVSPASRSRRQEALPEMVDHDEADRSTRSSSPGLSLHAMPSARFHFHFLRNKK</sequence>
<dbReference type="Proteomes" id="UP000314294">
    <property type="component" value="Unassembled WGS sequence"/>
</dbReference>
<comment type="caution">
    <text evidence="2">The sequence shown here is derived from an EMBL/GenBank/DDBJ whole genome shotgun (WGS) entry which is preliminary data.</text>
</comment>
<dbReference type="AlphaFoldDB" id="A0A4Z2EQ55"/>
<feature type="region of interest" description="Disordered" evidence="1">
    <location>
        <begin position="16"/>
        <end position="48"/>
    </location>
</feature>
<reference evidence="2 3" key="1">
    <citation type="submission" date="2019-03" db="EMBL/GenBank/DDBJ databases">
        <title>First draft genome of Liparis tanakae, snailfish: a comprehensive survey of snailfish specific genes.</title>
        <authorList>
            <person name="Kim W."/>
            <person name="Song I."/>
            <person name="Jeong J.-H."/>
            <person name="Kim D."/>
            <person name="Kim S."/>
            <person name="Ryu S."/>
            <person name="Song J.Y."/>
            <person name="Lee S.K."/>
        </authorList>
    </citation>
    <scope>NUCLEOTIDE SEQUENCE [LARGE SCALE GENOMIC DNA]</scope>
    <source>
        <tissue evidence="2">Muscle</tissue>
    </source>
</reference>
<organism evidence="2 3">
    <name type="scientific">Liparis tanakae</name>
    <name type="common">Tanaka's snailfish</name>
    <dbReference type="NCBI Taxonomy" id="230148"/>
    <lineage>
        <taxon>Eukaryota</taxon>
        <taxon>Metazoa</taxon>
        <taxon>Chordata</taxon>
        <taxon>Craniata</taxon>
        <taxon>Vertebrata</taxon>
        <taxon>Euteleostomi</taxon>
        <taxon>Actinopterygii</taxon>
        <taxon>Neopterygii</taxon>
        <taxon>Teleostei</taxon>
        <taxon>Neoteleostei</taxon>
        <taxon>Acanthomorphata</taxon>
        <taxon>Eupercaria</taxon>
        <taxon>Perciformes</taxon>
        <taxon>Cottioidei</taxon>
        <taxon>Cottales</taxon>
        <taxon>Liparidae</taxon>
        <taxon>Liparis</taxon>
    </lineage>
</organism>
<dbReference type="EMBL" id="SRLO01003991">
    <property type="protein sequence ID" value="TNN30925.1"/>
    <property type="molecule type" value="Genomic_DNA"/>
</dbReference>
<evidence type="ECO:0000313" key="2">
    <source>
        <dbReference type="EMBL" id="TNN30925.1"/>
    </source>
</evidence>
<proteinExistence type="predicted"/>
<evidence type="ECO:0000256" key="1">
    <source>
        <dbReference type="SAM" id="MobiDB-lite"/>
    </source>
</evidence>
<name>A0A4Z2EQ55_9TELE</name>